<evidence type="ECO:0000313" key="1">
    <source>
        <dbReference type="EMBL" id="MBX55537.1"/>
    </source>
</evidence>
<dbReference type="EMBL" id="GGEC01075053">
    <property type="protein sequence ID" value="MBX55537.1"/>
    <property type="molecule type" value="Transcribed_RNA"/>
</dbReference>
<name>A0A2P2PLB3_RHIMU</name>
<reference evidence="1" key="1">
    <citation type="submission" date="2018-02" db="EMBL/GenBank/DDBJ databases">
        <title>Rhizophora mucronata_Transcriptome.</title>
        <authorList>
            <person name="Meera S.P."/>
            <person name="Sreeshan A."/>
            <person name="Augustine A."/>
        </authorList>
    </citation>
    <scope>NUCLEOTIDE SEQUENCE</scope>
    <source>
        <tissue evidence="1">Leaf</tissue>
    </source>
</reference>
<sequence>MTGKSFLFVSALIYKPSIFSRKKFSLSMYSLFMKIYF</sequence>
<proteinExistence type="predicted"/>
<organism evidence="1">
    <name type="scientific">Rhizophora mucronata</name>
    <name type="common">Asiatic mangrove</name>
    <dbReference type="NCBI Taxonomy" id="61149"/>
    <lineage>
        <taxon>Eukaryota</taxon>
        <taxon>Viridiplantae</taxon>
        <taxon>Streptophyta</taxon>
        <taxon>Embryophyta</taxon>
        <taxon>Tracheophyta</taxon>
        <taxon>Spermatophyta</taxon>
        <taxon>Magnoliopsida</taxon>
        <taxon>eudicotyledons</taxon>
        <taxon>Gunneridae</taxon>
        <taxon>Pentapetalae</taxon>
        <taxon>rosids</taxon>
        <taxon>fabids</taxon>
        <taxon>Malpighiales</taxon>
        <taxon>Rhizophoraceae</taxon>
        <taxon>Rhizophora</taxon>
    </lineage>
</organism>
<dbReference type="AlphaFoldDB" id="A0A2P2PLB3"/>
<protein>
    <submittedName>
        <fullName evidence="1">Uncharacterized protein</fullName>
    </submittedName>
</protein>
<accession>A0A2P2PLB3</accession>